<evidence type="ECO:0000259" key="3">
    <source>
        <dbReference type="PROSITE" id="PS50977"/>
    </source>
</evidence>
<evidence type="ECO:0000256" key="1">
    <source>
        <dbReference type="ARBA" id="ARBA00023125"/>
    </source>
</evidence>
<name>A0ABU7W229_9FLAO</name>
<dbReference type="InterPro" id="IPR001647">
    <property type="entry name" value="HTH_TetR"/>
</dbReference>
<dbReference type="EMBL" id="JAZHOU010000001">
    <property type="protein sequence ID" value="MEF3078028.1"/>
    <property type="molecule type" value="Genomic_DNA"/>
</dbReference>
<proteinExistence type="predicted"/>
<dbReference type="PROSITE" id="PS50977">
    <property type="entry name" value="HTH_TETR_2"/>
    <property type="match status" value="1"/>
</dbReference>
<dbReference type="PANTHER" id="PTHR43479">
    <property type="entry name" value="ACREF/ENVCD OPERON REPRESSOR-RELATED"/>
    <property type="match status" value="1"/>
</dbReference>
<accession>A0ABU7W229</accession>
<dbReference type="InterPro" id="IPR009057">
    <property type="entry name" value="Homeodomain-like_sf"/>
</dbReference>
<keyword evidence="1 2" id="KW-0238">DNA-binding</keyword>
<comment type="caution">
    <text evidence="4">The sequence shown here is derived from an EMBL/GenBank/DDBJ whole genome shotgun (WGS) entry which is preliminary data.</text>
</comment>
<dbReference type="Proteomes" id="UP001356704">
    <property type="component" value="Unassembled WGS sequence"/>
</dbReference>
<reference evidence="4 5" key="1">
    <citation type="submission" date="2024-02" db="EMBL/GenBank/DDBJ databases">
        <title>Winogradskyella poriferorum JCM 12885.</title>
        <authorList>
            <person name="Zhang D.-F."/>
            <person name="Fu Z.-Y."/>
        </authorList>
    </citation>
    <scope>NUCLEOTIDE SEQUENCE [LARGE SCALE GENOMIC DNA]</scope>
    <source>
        <strain evidence="4 5">JCM 12885</strain>
    </source>
</reference>
<protein>
    <submittedName>
        <fullName evidence="4">TetR/AcrR family transcriptional regulator</fullName>
    </submittedName>
</protein>
<dbReference type="Gene3D" id="1.10.357.10">
    <property type="entry name" value="Tetracycline Repressor, domain 2"/>
    <property type="match status" value="1"/>
</dbReference>
<feature type="domain" description="HTH tetR-type" evidence="3">
    <location>
        <begin position="1"/>
        <end position="61"/>
    </location>
</feature>
<evidence type="ECO:0000313" key="4">
    <source>
        <dbReference type="EMBL" id="MEF3078028.1"/>
    </source>
</evidence>
<dbReference type="PRINTS" id="PR00455">
    <property type="entry name" value="HTHTETR"/>
</dbReference>
<dbReference type="RefSeq" id="WP_331808835.1">
    <property type="nucleotide sequence ID" value="NZ_JAZHOU010000001.1"/>
</dbReference>
<dbReference type="InterPro" id="IPR050624">
    <property type="entry name" value="HTH-type_Tx_Regulator"/>
</dbReference>
<evidence type="ECO:0000256" key="2">
    <source>
        <dbReference type="PROSITE-ProRule" id="PRU00335"/>
    </source>
</evidence>
<evidence type="ECO:0000313" key="5">
    <source>
        <dbReference type="Proteomes" id="UP001356704"/>
    </source>
</evidence>
<keyword evidence="5" id="KW-1185">Reference proteome</keyword>
<dbReference type="PANTHER" id="PTHR43479:SF11">
    <property type="entry name" value="ACREF_ENVCD OPERON REPRESSOR-RELATED"/>
    <property type="match status" value="1"/>
</dbReference>
<feature type="DNA-binding region" description="H-T-H motif" evidence="2">
    <location>
        <begin position="24"/>
        <end position="43"/>
    </location>
</feature>
<dbReference type="SUPFAM" id="SSF46689">
    <property type="entry name" value="Homeodomain-like"/>
    <property type="match status" value="1"/>
</dbReference>
<dbReference type="Pfam" id="PF00440">
    <property type="entry name" value="TetR_N"/>
    <property type="match status" value="1"/>
</dbReference>
<sequence length="196" mass="23006">MIDKCELIKAAVDSFTKFGSKRYTLDELATSVGISKKTIYKYFRSKEHLVVESVAFLIDDFKKEVNAILETEDDAITKIIKIYEKAFGRLKHFKPSFIFGLKKYYPKANDIFENFRNEIVNETIYNLLLKAKQEGIVKTEVNLQLFCGLYFKRFEEVAYRNNNLVEEYTNEELLNHFVVYSLRGISVSGYKNTYFE</sequence>
<gene>
    <name evidence="4" type="ORF">V1468_03340</name>
</gene>
<organism evidence="4 5">
    <name type="scientific">Winogradskyella poriferorum</name>
    <dbReference type="NCBI Taxonomy" id="307627"/>
    <lineage>
        <taxon>Bacteria</taxon>
        <taxon>Pseudomonadati</taxon>
        <taxon>Bacteroidota</taxon>
        <taxon>Flavobacteriia</taxon>
        <taxon>Flavobacteriales</taxon>
        <taxon>Flavobacteriaceae</taxon>
        <taxon>Winogradskyella</taxon>
    </lineage>
</organism>